<reference evidence="1 2" key="1">
    <citation type="journal article" date="2013" name="PLoS Genet.">
        <title>The genome and development-dependent transcriptomes of Pyronema confluens: a window into fungal evolution.</title>
        <authorList>
            <person name="Traeger S."/>
            <person name="Altegoer F."/>
            <person name="Freitag M."/>
            <person name="Gabaldon T."/>
            <person name="Kempken F."/>
            <person name="Kumar A."/>
            <person name="Marcet-Houben M."/>
            <person name="Poggeler S."/>
            <person name="Stajich J.E."/>
            <person name="Nowrousian M."/>
        </authorList>
    </citation>
    <scope>NUCLEOTIDE SEQUENCE [LARGE SCALE GENOMIC DNA]</scope>
    <source>
        <strain evidence="2">CBS 100304</strain>
        <tissue evidence="1">Vegetative mycelium</tissue>
    </source>
</reference>
<evidence type="ECO:0000313" key="2">
    <source>
        <dbReference type="Proteomes" id="UP000018144"/>
    </source>
</evidence>
<sequence>MKAQHYKFEIPPCLVNYFHIDSLTSLQVLLKGMLSTGLILTGDVRSSMKPMSFWGRAL</sequence>
<dbReference type="Proteomes" id="UP000018144">
    <property type="component" value="Unassembled WGS sequence"/>
</dbReference>
<name>U4LCY0_PYROM</name>
<dbReference type="EMBL" id="HF936524">
    <property type="protein sequence ID" value="CCX16803.1"/>
    <property type="molecule type" value="Genomic_DNA"/>
</dbReference>
<gene>
    <name evidence="1" type="ORF">PCON_03548</name>
</gene>
<keyword evidence="2" id="KW-1185">Reference proteome</keyword>
<organism evidence="1 2">
    <name type="scientific">Pyronema omphalodes (strain CBS 100304)</name>
    <name type="common">Pyronema confluens</name>
    <dbReference type="NCBI Taxonomy" id="1076935"/>
    <lineage>
        <taxon>Eukaryota</taxon>
        <taxon>Fungi</taxon>
        <taxon>Dikarya</taxon>
        <taxon>Ascomycota</taxon>
        <taxon>Pezizomycotina</taxon>
        <taxon>Pezizomycetes</taxon>
        <taxon>Pezizales</taxon>
        <taxon>Pyronemataceae</taxon>
        <taxon>Pyronema</taxon>
    </lineage>
</organism>
<protein>
    <submittedName>
        <fullName evidence="1">Uncharacterized protein</fullName>
    </submittedName>
</protein>
<proteinExistence type="predicted"/>
<evidence type="ECO:0000313" key="1">
    <source>
        <dbReference type="EMBL" id="CCX16803.1"/>
    </source>
</evidence>
<dbReference type="AlphaFoldDB" id="U4LCY0"/>
<accession>U4LCY0</accession>